<dbReference type="SMART" id="SM00872">
    <property type="entry name" value="Alpha-mann_mid"/>
    <property type="match status" value="1"/>
</dbReference>
<dbReference type="GO" id="GO:0006013">
    <property type="term" value="P:mannose metabolic process"/>
    <property type="evidence" value="ECO:0007669"/>
    <property type="project" value="InterPro"/>
</dbReference>
<organism evidence="10 11">
    <name type="scientific">Panagrellus redivivus</name>
    <name type="common">Microworm</name>
    <dbReference type="NCBI Taxonomy" id="6233"/>
    <lineage>
        <taxon>Eukaryota</taxon>
        <taxon>Metazoa</taxon>
        <taxon>Ecdysozoa</taxon>
        <taxon>Nematoda</taxon>
        <taxon>Chromadorea</taxon>
        <taxon>Rhabditida</taxon>
        <taxon>Tylenchina</taxon>
        <taxon>Panagrolaimomorpha</taxon>
        <taxon>Panagrolaimoidea</taxon>
        <taxon>Panagrolaimidae</taxon>
        <taxon>Panagrellus</taxon>
    </lineage>
</organism>
<feature type="domain" description="Glycoside hydrolase family 38 central" evidence="9">
    <location>
        <begin position="483"/>
        <end position="557"/>
    </location>
</feature>
<evidence type="ECO:0000256" key="5">
    <source>
        <dbReference type="ARBA" id="ARBA00023157"/>
    </source>
</evidence>
<keyword evidence="8" id="KW-0472">Membrane</keyword>
<evidence type="ECO:0000256" key="6">
    <source>
        <dbReference type="ARBA" id="ARBA00023295"/>
    </source>
</evidence>
<dbReference type="SUPFAM" id="SSF74650">
    <property type="entry name" value="Galactose mutarotase-like"/>
    <property type="match status" value="1"/>
</dbReference>
<dbReference type="EC" id="3.2.1.-" evidence="7"/>
<name>A0A7E4W906_PANRE</name>
<dbReference type="Pfam" id="PF09261">
    <property type="entry name" value="Alpha-mann_mid"/>
    <property type="match status" value="1"/>
</dbReference>
<dbReference type="Gene3D" id="2.70.98.30">
    <property type="entry name" value="Golgi alpha-mannosidase II, domain 4"/>
    <property type="match status" value="1"/>
</dbReference>
<evidence type="ECO:0000256" key="8">
    <source>
        <dbReference type="SAM" id="Phobius"/>
    </source>
</evidence>
<keyword evidence="2 7" id="KW-0479">Metal-binding</keyword>
<dbReference type="InterPro" id="IPR015341">
    <property type="entry name" value="Glyco_hydro_38_cen"/>
</dbReference>
<dbReference type="AlphaFoldDB" id="A0A7E4W906"/>
<dbReference type="GO" id="GO:0046872">
    <property type="term" value="F:metal ion binding"/>
    <property type="evidence" value="ECO:0007669"/>
    <property type="project" value="UniProtKB-KW"/>
</dbReference>
<keyword evidence="8" id="KW-1133">Transmembrane helix</keyword>
<dbReference type="GO" id="GO:0006491">
    <property type="term" value="P:N-glycan processing"/>
    <property type="evidence" value="ECO:0007669"/>
    <property type="project" value="TreeGrafter"/>
</dbReference>
<dbReference type="Gene3D" id="3.20.110.10">
    <property type="entry name" value="Glycoside hydrolase 38, N terminal domain"/>
    <property type="match status" value="1"/>
</dbReference>
<evidence type="ECO:0000256" key="4">
    <source>
        <dbReference type="ARBA" id="ARBA00022833"/>
    </source>
</evidence>
<feature type="transmembrane region" description="Helical" evidence="8">
    <location>
        <begin position="59"/>
        <end position="76"/>
    </location>
</feature>
<reference evidence="10" key="1">
    <citation type="journal article" date="2013" name="Genetics">
        <title>The draft genome and transcriptome of Panagrellus redivivus are shaped by the harsh demands of a free-living lifestyle.</title>
        <authorList>
            <person name="Srinivasan J."/>
            <person name="Dillman A.R."/>
            <person name="Macchietto M.G."/>
            <person name="Heikkinen L."/>
            <person name="Lakso M."/>
            <person name="Fracchia K.M."/>
            <person name="Antoshechkin I."/>
            <person name="Mortazavi A."/>
            <person name="Wong G."/>
            <person name="Sternberg P.W."/>
        </authorList>
    </citation>
    <scope>NUCLEOTIDE SEQUENCE [LARGE SCALE GENOMIC DNA]</scope>
    <source>
        <strain evidence="10">MT8872</strain>
    </source>
</reference>
<evidence type="ECO:0000313" key="10">
    <source>
        <dbReference type="Proteomes" id="UP000492821"/>
    </source>
</evidence>
<evidence type="ECO:0000313" key="11">
    <source>
        <dbReference type="WBParaSite" id="Pan_g7908.t1"/>
    </source>
</evidence>
<keyword evidence="10" id="KW-1185">Reference proteome</keyword>
<dbReference type="InterPro" id="IPR000602">
    <property type="entry name" value="Glyco_hydro_38_N"/>
</dbReference>
<evidence type="ECO:0000256" key="1">
    <source>
        <dbReference type="ARBA" id="ARBA00009792"/>
    </source>
</evidence>
<dbReference type="Gene3D" id="2.60.40.1180">
    <property type="entry name" value="Golgi alpha-mannosidase II"/>
    <property type="match status" value="1"/>
</dbReference>
<evidence type="ECO:0000256" key="2">
    <source>
        <dbReference type="ARBA" id="ARBA00022723"/>
    </source>
</evidence>
<dbReference type="GO" id="GO:0004559">
    <property type="term" value="F:alpha-mannosidase activity"/>
    <property type="evidence" value="ECO:0007669"/>
    <property type="project" value="InterPro"/>
</dbReference>
<dbReference type="GO" id="GO:0030246">
    <property type="term" value="F:carbohydrate binding"/>
    <property type="evidence" value="ECO:0007669"/>
    <property type="project" value="InterPro"/>
</dbReference>
<dbReference type="InterPro" id="IPR037094">
    <property type="entry name" value="Glyco_hydro_38_cen_sf"/>
</dbReference>
<dbReference type="InterPro" id="IPR011013">
    <property type="entry name" value="Gal_mutarotase_sf_dom"/>
</dbReference>
<keyword evidence="6 7" id="KW-0326">Glycosidase</keyword>
<dbReference type="PANTHER" id="PTHR11607">
    <property type="entry name" value="ALPHA-MANNOSIDASE"/>
    <property type="match status" value="1"/>
</dbReference>
<keyword evidence="3 7" id="KW-0378">Hydrolase</keyword>
<protein>
    <recommendedName>
        <fullName evidence="7">Alpha-mannosidase</fullName>
        <ecNumber evidence="7">3.2.1.-</ecNumber>
    </recommendedName>
</protein>
<dbReference type="InterPro" id="IPR027291">
    <property type="entry name" value="Glyco_hydro_38_N_sf"/>
</dbReference>
<comment type="similarity">
    <text evidence="1 7">Belongs to the glycosyl hydrolase 38 family.</text>
</comment>
<evidence type="ECO:0000256" key="7">
    <source>
        <dbReference type="RuleBase" id="RU361199"/>
    </source>
</evidence>
<dbReference type="InterPro" id="IPR011330">
    <property type="entry name" value="Glyco_hydro/deAcase_b/a-brl"/>
</dbReference>
<dbReference type="GO" id="GO:0000139">
    <property type="term" value="C:Golgi membrane"/>
    <property type="evidence" value="ECO:0007669"/>
    <property type="project" value="TreeGrafter"/>
</dbReference>
<dbReference type="PANTHER" id="PTHR11607:SF3">
    <property type="entry name" value="LYSOSOMAL ALPHA-MANNOSIDASE"/>
    <property type="match status" value="1"/>
</dbReference>
<dbReference type="Gene3D" id="1.20.1270.50">
    <property type="entry name" value="Glycoside hydrolase family 38, central domain"/>
    <property type="match status" value="1"/>
</dbReference>
<keyword evidence="8" id="KW-0812">Transmembrane</keyword>
<keyword evidence="5" id="KW-1015">Disulfide bond</keyword>
<dbReference type="Pfam" id="PF07748">
    <property type="entry name" value="Glyco_hydro_38C"/>
    <property type="match status" value="1"/>
</dbReference>
<evidence type="ECO:0000256" key="3">
    <source>
        <dbReference type="ARBA" id="ARBA00022801"/>
    </source>
</evidence>
<reference evidence="11" key="2">
    <citation type="submission" date="2020-10" db="UniProtKB">
        <authorList>
            <consortium name="WormBaseParasite"/>
        </authorList>
    </citation>
    <scope>IDENTIFICATION</scope>
</reference>
<dbReference type="InterPro" id="IPR050843">
    <property type="entry name" value="Glycosyl_Hydrlase_38"/>
</dbReference>
<dbReference type="SUPFAM" id="SSF88688">
    <property type="entry name" value="Families 57/38 glycoside transferase middle domain"/>
    <property type="match status" value="1"/>
</dbReference>
<proteinExistence type="inferred from homology"/>
<keyword evidence="4 7" id="KW-0862">Zinc</keyword>
<dbReference type="SUPFAM" id="SSF88713">
    <property type="entry name" value="Glycoside hydrolase/deacetylase"/>
    <property type="match status" value="1"/>
</dbReference>
<dbReference type="Pfam" id="PF01074">
    <property type="entry name" value="Glyco_hydro_38N"/>
    <property type="match status" value="1"/>
</dbReference>
<dbReference type="InterPro" id="IPR011682">
    <property type="entry name" value="Glyco_hydro_38_C"/>
</dbReference>
<comment type="cofactor">
    <cofactor evidence="7">
        <name>Zn(2+)</name>
        <dbReference type="ChEBI" id="CHEBI:29105"/>
    </cofactor>
    <text evidence="7">Binds 1 zinc ion per subunit.</text>
</comment>
<dbReference type="InterPro" id="IPR013780">
    <property type="entry name" value="Glyco_hydro_b"/>
</dbReference>
<evidence type="ECO:0000259" key="9">
    <source>
        <dbReference type="SMART" id="SM00872"/>
    </source>
</evidence>
<dbReference type="WBParaSite" id="Pan_g7908.t1">
    <property type="protein sequence ID" value="Pan_g7908.t1"/>
    <property type="gene ID" value="Pan_g7908"/>
</dbReference>
<dbReference type="Proteomes" id="UP000492821">
    <property type="component" value="Unassembled WGS sequence"/>
</dbReference>
<sequence>MCFFRLTVTIVASCPKLRSNINRLCGQSPPGFAQLAASQQRPRFLGVKLNRIFLMSKKLGVVLLCVVLVLVFLVYSEDFTTSLASPLAPLRRTLLNNEPVYSKDSAAGQPPALPQLTRWDALVSSHSIWYNPQSNWTSKWSDKVRPSNQTLPLLNVHIVMHSHVDPGWLRTFEEYYVEKVKSILDLTIKQLTEKPDLRFIWSEMSFLERWWQDATPEQRLQTTILVQSGRLELTGGAWVMTDEATPYFWASIDNMIEGHAFVKNTFNVTPQTSWSVDPFGHGLMYPYLVAEAKITGMVIGRLSKHLKEELRDKGMLMFNWAQPSDENQRLATPLVSALPRTFYTTADSCGPDSNICCQFDLGSSARSSCGSRAKSVNDANVEVYANMLMGQYRQLERFYESNSLLVPVGDDFFFSQEDDWTVTHASYGAIFKHINAHPEKYHANIKFSTVANYFEDAREQQDTYPLLTGDFFPYTEDKNGFHPYWTGFYVHLPAFKRIERLTQSKLRSYDLLAAVASFHDARAQVEPARRNLALCQHHDSITATSKPHVMKDYQTRLQTAFAVVDNAISEVVAKKIFPQGETFSLIELPHDAPDGKSNKHTVTFTREISTHDLMVFNQGMLQERQKITLRVNDPRVEVSSAGEIVASQVMPLPNFETGRISNSTYELVFFIELKPLEIKKVTLQWKAEQPASTIISMVFSNKATSNIFPVFPLNGTNSFLLSNRYFAVHFSDGQIDSVKKAGDNDSIGLKVRYGAYGDRGGAYVFASTGRLQRAKVNDASAKTVSFLPLYVVGPIISKAFSTVSESLIQTVIIDNGNALSDFAIHLEIYSHLDKTDITTVMDVQTDIMNSNRFYTDVNGMFYMKRLYNDNVNLEGNFYPMASSSFIEDGNYRLTIVSGQSTGVTTTANGTMEVLLDRRLSASDGKGLDMGDAARSPPSVIHFDLLLESKVPAARNIKKVNNAAFFSNTAYFALQNLIYGPELRILRNKTNDFYRREIDWPCNIELINIRYLDDGTGIILLRRLPFDDALPQVECARNNYELIMESLLTITNSPRLIKTSITGLHDEDNVSVQQLESLLSEPLKIIAFKFLVF</sequence>
<dbReference type="InterPro" id="IPR028995">
    <property type="entry name" value="Glyco_hydro_57/38_cen_sf"/>
</dbReference>
<accession>A0A7E4W906</accession>